<evidence type="ECO:0000313" key="12">
    <source>
        <dbReference type="EMBL" id="SEH48232.1"/>
    </source>
</evidence>
<dbReference type="PANTHER" id="PTHR38831">
    <property type="entry name" value="TYPE II SECRETION SYSTEM PROTEIN K"/>
    <property type="match status" value="1"/>
</dbReference>
<feature type="domain" description="T2SS protein K first SAM-like" evidence="11">
    <location>
        <begin position="100"/>
        <end position="191"/>
    </location>
</feature>
<dbReference type="InterPro" id="IPR038072">
    <property type="entry name" value="GspK_central_sf"/>
</dbReference>
<keyword evidence="9 10" id="KW-0472">Membrane</keyword>
<keyword evidence="8 10" id="KW-1133">Transmembrane helix</keyword>
<dbReference type="Proteomes" id="UP000182983">
    <property type="component" value="Unassembled WGS sequence"/>
</dbReference>
<dbReference type="PANTHER" id="PTHR38831:SF2">
    <property type="entry name" value="TYPE II SECRETION SYSTEM PROTEIN K"/>
    <property type="match status" value="1"/>
</dbReference>
<evidence type="ECO:0000256" key="3">
    <source>
        <dbReference type="ARBA" id="ARBA00022448"/>
    </source>
</evidence>
<dbReference type="InterPro" id="IPR005628">
    <property type="entry name" value="GspK"/>
</dbReference>
<evidence type="ECO:0000256" key="9">
    <source>
        <dbReference type="ARBA" id="ARBA00023136"/>
    </source>
</evidence>
<dbReference type="GO" id="GO:0009306">
    <property type="term" value="P:protein secretion"/>
    <property type="evidence" value="ECO:0007669"/>
    <property type="project" value="InterPro"/>
</dbReference>
<evidence type="ECO:0000256" key="2">
    <source>
        <dbReference type="ARBA" id="ARBA00007246"/>
    </source>
</evidence>
<reference evidence="13" key="1">
    <citation type="submission" date="2016-10" db="EMBL/GenBank/DDBJ databases">
        <authorList>
            <person name="Varghese N."/>
            <person name="Submissions S."/>
        </authorList>
    </citation>
    <scope>NUCLEOTIDE SEQUENCE [LARGE SCALE GENOMIC DNA]</scope>
    <source>
        <strain evidence="13">DSM 13234</strain>
    </source>
</reference>
<keyword evidence="7" id="KW-0653">Protein transport</keyword>
<accession>A0A1H6IJX6</accession>
<keyword evidence="4" id="KW-1003">Cell membrane</keyword>
<evidence type="ECO:0000256" key="6">
    <source>
        <dbReference type="ARBA" id="ARBA00022692"/>
    </source>
</evidence>
<dbReference type="InterPro" id="IPR049031">
    <property type="entry name" value="T2SSK_SAM-like_1st"/>
</dbReference>
<evidence type="ECO:0000313" key="13">
    <source>
        <dbReference type="Proteomes" id="UP000182983"/>
    </source>
</evidence>
<dbReference type="OrthoDB" id="7349355at2"/>
<dbReference type="RefSeq" id="WP_074769131.1">
    <property type="nucleotide sequence ID" value="NZ_FNWO01000011.1"/>
</dbReference>
<comment type="subcellular location">
    <subcellularLocation>
        <location evidence="1">Cell inner membrane</location>
    </subcellularLocation>
</comment>
<evidence type="ECO:0000256" key="1">
    <source>
        <dbReference type="ARBA" id="ARBA00004533"/>
    </source>
</evidence>
<evidence type="ECO:0000259" key="11">
    <source>
        <dbReference type="Pfam" id="PF21687"/>
    </source>
</evidence>
<gene>
    <name evidence="12" type="ORF">SAMN04244559_02533</name>
</gene>
<keyword evidence="13" id="KW-1185">Reference proteome</keyword>
<protein>
    <submittedName>
        <fullName evidence="12">General secretion pathway protein K</fullName>
    </submittedName>
</protein>
<keyword evidence="5" id="KW-0997">Cell inner membrane</keyword>
<name>A0A1H6IJX6_MAGFU</name>
<comment type="similarity">
    <text evidence="2">Belongs to the GSP K family.</text>
</comment>
<evidence type="ECO:0000256" key="4">
    <source>
        <dbReference type="ARBA" id="ARBA00022475"/>
    </source>
</evidence>
<evidence type="ECO:0000256" key="10">
    <source>
        <dbReference type="SAM" id="Phobius"/>
    </source>
</evidence>
<proteinExistence type="inferred from homology"/>
<keyword evidence="6 10" id="KW-0812">Transmembrane</keyword>
<keyword evidence="3" id="KW-0813">Transport</keyword>
<dbReference type="EMBL" id="FNWO01000011">
    <property type="protein sequence ID" value="SEH48232.1"/>
    <property type="molecule type" value="Genomic_DNA"/>
</dbReference>
<dbReference type="Gene3D" id="1.10.40.60">
    <property type="entry name" value="EpsJ-like"/>
    <property type="match status" value="1"/>
</dbReference>
<evidence type="ECO:0000256" key="7">
    <source>
        <dbReference type="ARBA" id="ARBA00022927"/>
    </source>
</evidence>
<evidence type="ECO:0000256" key="5">
    <source>
        <dbReference type="ARBA" id="ARBA00022519"/>
    </source>
</evidence>
<dbReference type="SUPFAM" id="SSF158544">
    <property type="entry name" value="GspK insert domain-like"/>
    <property type="match status" value="1"/>
</dbReference>
<feature type="transmembrane region" description="Helical" evidence="10">
    <location>
        <begin position="7"/>
        <end position="29"/>
    </location>
</feature>
<evidence type="ECO:0000256" key="8">
    <source>
        <dbReference type="ARBA" id="ARBA00022989"/>
    </source>
</evidence>
<sequence length="283" mass="30217">MTGRDDGGFAMVTAVVAVGLFAWMALLFLQAGRGDAVLARAATDRARLEAAADAGVMIALHGLGQENRTLRWPIDGTARTLSFDGTALTVTVEDERGKVPINTASPQVLRQLLAGIGLQGEGLDALQDAILDWIDGDDAPRAHGAEDKSYLAVGAEMLPRNEAIRTLEELLEVRGMSPESFARLAPSLTLLEAGAFNERTATPLALMAMHQSSANSVEVQNRARDIAGAGRPAIEITQDISLKGRPLTLRVEARRPGGAALTRIVVVELTSDPDQPVWIRRSR</sequence>
<dbReference type="GO" id="GO:0005886">
    <property type="term" value="C:plasma membrane"/>
    <property type="evidence" value="ECO:0007669"/>
    <property type="project" value="UniProtKB-SubCell"/>
</dbReference>
<dbReference type="Pfam" id="PF21687">
    <property type="entry name" value="T2SSK_1st"/>
    <property type="match status" value="1"/>
</dbReference>
<organism evidence="12 13">
    <name type="scientific">Magnetospirillum fulvum</name>
    <name type="common">Rhodospirillum fulvum</name>
    <dbReference type="NCBI Taxonomy" id="1082"/>
    <lineage>
        <taxon>Bacteria</taxon>
        <taxon>Pseudomonadati</taxon>
        <taxon>Pseudomonadota</taxon>
        <taxon>Alphaproteobacteria</taxon>
        <taxon>Rhodospirillales</taxon>
        <taxon>Rhodospirillaceae</taxon>
        <taxon>Magnetospirillum</taxon>
    </lineage>
</organism>
<dbReference type="AlphaFoldDB" id="A0A1H6IJX6"/>